<evidence type="ECO:0008006" key="4">
    <source>
        <dbReference type="Google" id="ProtNLM"/>
    </source>
</evidence>
<accession>A0A1G8KAV7</accession>
<keyword evidence="3" id="KW-1185">Reference proteome</keyword>
<protein>
    <recommendedName>
        <fullName evidence="4">MetA-pathway of phenol degradation</fullName>
    </recommendedName>
</protein>
<organism evidence="2 3">
    <name type="scientific">Ferrimonas sediminum</name>
    <dbReference type="NCBI Taxonomy" id="718193"/>
    <lineage>
        <taxon>Bacteria</taxon>
        <taxon>Pseudomonadati</taxon>
        <taxon>Pseudomonadota</taxon>
        <taxon>Gammaproteobacteria</taxon>
        <taxon>Alteromonadales</taxon>
        <taxon>Ferrimonadaceae</taxon>
        <taxon>Ferrimonas</taxon>
    </lineage>
</organism>
<dbReference type="RefSeq" id="WP_090360867.1">
    <property type="nucleotide sequence ID" value="NZ_FNEM01000001.1"/>
</dbReference>
<evidence type="ECO:0000256" key="1">
    <source>
        <dbReference type="SAM" id="SignalP"/>
    </source>
</evidence>
<evidence type="ECO:0000313" key="3">
    <source>
        <dbReference type="Proteomes" id="UP000199527"/>
    </source>
</evidence>
<name>A0A1G8KAV7_9GAMM</name>
<gene>
    <name evidence="2" type="ORF">SAMN04488540_101308</name>
</gene>
<dbReference type="Proteomes" id="UP000199527">
    <property type="component" value="Unassembled WGS sequence"/>
</dbReference>
<dbReference type="EMBL" id="FNEM01000001">
    <property type="protein sequence ID" value="SDI40479.1"/>
    <property type="molecule type" value="Genomic_DNA"/>
</dbReference>
<feature type="chain" id="PRO_5011529279" description="MetA-pathway of phenol degradation" evidence="1">
    <location>
        <begin position="19"/>
        <end position="290"/>
    </location>
</feature>
<keyword evidence="1" id="KW-0732">Signal</keyword>
<dbReference type="AlphaFoldDB" id="A0A1G8KAV7"/>
<sequence length="290" mass="32585">MQRLLLASTLLISSACWAQPTGGERPLPFEFSAYSVGFPSASLENDGGISQDNYGFNSSYRKSLNQQWLVRYQLDYEYSRFDFDRGRLFGGRLDSWDSKHQLGAGVSFVRPGRDGLTWIVAPRLQWAYADSASFSDGFGYGLMAAATYPVSDTLTLGFGGGYFNDPYDVSVIPVLLVKWQITDKLRLDNPFEPGFSGPGGLELSYAFNDFWEFGFGSAYRTQRFALEQGSVEIENPLTFFRGTYRNPDHWRISGYLGYRSDGEMKVHGQFEASQDVKAESAFGAIFTYNF</sequence>
<reference evidence="3" key="1">
    <citation type="submission" date="2016-10" db="EMBL/GenBank/DDBJ databases">
        <authorList>
            <person name="Varghese N."/>
            <person name="Submissions S."/>
        </authorList>
    </citation>
    <scope>NUCLEOTIDE SEQUENCE [LARGE SCALE GENOMIC DNA]</scope>
    <source>
        <strain evidence="3">DSM 23317</strain>
    </source>
</reference>
<proteinExistence type="predicted"/>
<dbReference type="PROSITE" id="PS51257">
    <property type="entry name" value="PROKAR_LIPOPROTEIN"/>
    <property type="match status" value="1"/>
</dbReference>
<feature type="signal peptide" evidence="1">
    <location>
        <begin position="1"/>
        <end position="18"/>
    </location>
</feature>
<dbReference type="OrthoDB" id="190240at2"/>
<evidence type="ECO:0000313" key="2">
    <source>
        <dbReference type="EMBL" id="SDI40479.1"/>
    </source>
</evidence>